<name>A0AAF3ENW5_9BILA</name>
<reference evidence="5" key="1">
    <citation type="submission" date="2024-02" db="UniProtKB">
        <authorList>
            <consortium name="WormBaseParasite"/>
        </authorList>
    </citation>
    <scope>IDENTIFICATION</scope>
</reference>
<evidence type="ECO:0000256" key="2">
    <source>
        <dbReference type="SAM" id="SignalP"/>
    </source>
</evidence>
<dbReference type="InterPro" id="IPR001304">
    <property type="entry name" value="C-type_lectin-like"/>
</dbReference>
<protein>
    <submittedName>
        <fullName evidence="5">C-type lectin domain-containing protein</fullName>
    </submittedName>
</protein>
<dbReference type="PANTHER" id="PTHR22991">
    <property type="entry name" value="PROTEIN CBG13490"/>
    <property type="match status" value="1"/>
</dbReference>
<sequence length="311" mass="33241">MLPLIGGLIALSAVRVVIGDGCACPQGFDSVSTLGLCVGSPELTGGGWDSNQRSCKTLGGDLVIINSGFYNTLVGAIALQNFAQSLVMIGAKRVDGTADWVWPDGSATDYKNWAPGNPPADPAMNCAYINGNDNTWFAQPCSNKNPYLCQFGASINKCLQGWTYNPQTDSCYYLGHDLSFVDAQAWCIKNSKKEHPGCLASIHDYAENKFIQTLAQDNSCSGKFPIYAGSTLVGGVYTGSRLNYWLDGTPDDYNNFCNVSVALDNSVMLLRAVGSQCSTGCGDGSWWAGIDSIQSDQTYPSFVCKSKPLCA</sequence>
<dbReference type="CDD" id="cd00037">
    <property type="entry name" value="CLECT"/>
    <property type="match status" value="2"/>
</dbReference>
<keyword evidence="1" id="KW-1015">Disulfide bond</keyword>
<dbReference type="SMART" id="SM00034">
    <property type="entry name" value="CLECT"/>
    <property type="match status" value="2"/>
</dbReference>
<dbReference type="Proteomes" id="UP000887575">
    <property type="component" value="Unassembled WGS sequence"/>
</dbReference>
<dbReference type="AlphaFoldDB" id="A0AAF3ENW5"/>
<keyword evidence="4" id="KW-1185">Reference proteome</keyword>
<dbReference type="WBParaSite" id="MBELARI_LOCUS15765">
    <property type="protein sequence ID" value="MBELARI_LOCUS15765"/>
    <property type="gene ID" value="MBELARI_LOCUS15765"/>
</dbReference>
<evidence type="ECO:0000256" key="1">
    <source>
        <dbReference type="ARBA" id="ARBA00023157"/>
    </source>
</evidence>
<evidence type="ECO:0000259" key="3">
    <source>
        <dbReference type="PROSITE" id="PS50041"/>
    </source>
</evidence>
<dbReference type="InterPro" id="IPR016187">
    <property type="entry name" value="CTDL_fold"/>
</dbReference>
<evidence type="ECO:0000313" key="4">
    <source>
        <dbReference type="Proteomes" id="UP000887575"/>
    </source>
</evidence>
<feature type="chain" id="PRO_5041905711" evidence="2">
    <location>
        <begin position="20"/>
        <end position="311"/>
    </location>
</feature>
<dbReference type="PANTHER" id="PTHR22991:SF40">
    <property type="entry name" value="PROTEIN CBG13490"/>
    <property type="match status" value="1"/>
</dbReference>
<proteinExistence type="predicted"/>
<feature type="domain" description="C-type lectin" evidence="3">
    <location>
        <begin position="48"/>
        <end position="150"/>
    </location>
</feature>
<accession>A0AAF3ENW5</accession>
<keyword evidence="2" id="KW-0732">Signal</keyword>
<organism evidence="4 5">
    <name type="scientific">Mesorhabditis belari</name>
    <dbReference type="NCBI Taxonomy" id="2138241"/>
    <lineage>
        <taxon>Eukaryota</taxon>
        <taxon>Metazoa</taxon>
        <taxon>Ecdysozoa</taxon>
        <taxon>Nematoda</taxon>
        <taxon>Chromadorea</taxon>
        <taxon>Rhabditida</taxon>
        <taxon>Rhabditina</taxon>
        <taxon>Rhabditomorpha</taxon>
        <taxon>Rhabditoidea</taxon>
        <taxon>Rhabditidae</taxon>
        <taxon>Mesorhabditinae</taxon>
        <taxon>Mesorhabditis</taxon>
    </lineage>
</organism>
<dbReference type="InterPro" id="IPR016186">
    <property type="entry name" value="C-type_lectin-like/link_sf"/>
</dbReference>
<dbReference type="PROSITE" id="PS50041">
    <property type="entry name" value="C_TYPE_LECTIN_2"/>
    <property type="match status" value="2"/>
</dbReference>
<dbReference type="Gene3D" id="3.10.100.10">
    <property type="entry name" value="Mannose-Binding Protein A, subunit A"/>
    <property type="match status" value="2"/>
</dbReference>
<dbReference type="SUPFAM" id="SSF56436">
    <property type="entry name" value="C-type lectin-like"/>
    <property type="match status" value="2"/>
</dbReference>
<feature type="signal peptide" evidence="2">
    <location>
        <begin position="1"/>
        <end position="19"/>
    </location>
</feature>
<feature type="domain" description="C-type lectin" evidence="3">
    <location>
        <begin position="167"/>
        <end position="286"/>
    </location>
</feature>
<evidence type="ECO:0000313" key="5">
    <source>
        <dbReference type="WBParaSite" id="MBELARI_LOCUS15765"/>
    </source>
</evidence>
<dbReference type="InterPro" id="IPR050976">
    <property type="entry name" value="Snaclec"/>
</dbReference>
<dbReference type="Pfam" id="PF00059">
    <property type="entry name" value="Lectin_C"/>
    <property type="match status" value="1"/>
</dbReference>